<protein>
    <recommendedName>
        <fullName evidence="3">DUF4177 domain-containing protein</fullName>
    </recommendedName>
</protein>
<comment type="caution">
    <text evidence="1">The sequence shown here is derived from an EMBL/GenBank/DDBJ whole genome shotgun (WGS) entry which is preliminary data.</text>
</comment>
<evidence type="ECO:0008006" key="3">
    <source>
        <dbReference type="Google" id="ProtNLM"/>
    </source>
</evidence>
<evidence type="ECO:0000313" key="1">
    <source>
        <dbReference type="EMBL" id="NYE05792.1"/>
    </source>
</evidence>
<dbReference type="Proteomes" id="UP000548423">
    <property type="component" value="Unassembled WGS sequence"/>
</dbReference>
<gene>
    <name evidence="1" type="ORF">F4694_002567</name>
</gene>
<organism evidence="1 2">
    <name type="scientific">Neobacillus niacini</name>
    <dbReference type="NCBI Taxonomy" id="86668"/>
    <lineage>
        <taxon>Bacteria</taxon>
        <taxon>Bacillati</taxon>
        <taxon>Bacillota</taxon>
        <taxon>Bacilli</taxon>
        <taxon>Bacillales</taxon>
        <taxon>Bacillaceae</taxon>
        <taxon>Neobacillus</taxon>
    </lineage>
</organism>
<evidence type="ECO:0000313" key="2">
    <source>
        <dbReference type="Proteomes" id="UP000548423"/>
    </source>
</evidence>
<proteinExistence type="predicted"/>
<accession>A0A852TAH8</accession>
<dbReference type="AlphaFoldDB" id="A0A852TAH8"/>
<dbReference type="Pfam" id="PF13783">
    <property type="entry name" value="DUF4177"/>
    <property type="match status" value="1"/>
</dbReference>
<sequence length="62" mass="7367">MYEYKFIQIKLSRWNNVPKENYHEIIAKHAKDGWRFVQLFAPVTSGNGASSFFEIIFERSLN</sequence>
<name>A0A852TAH8_9BACI</name>
<reference evidence="2" key="1">
    <citation type="submission" date="2020-07" db="EMBL/GenBank/DDBJ databases">
        <authorList>
            <person name="Partida-Martinez L."/>
            <person name="Huntemann M."/>
            <person name="Clum A."/>
            <person name="Wang J."/>
            <person name="Palaniappan K."/>
            <person name="Ritter S."/>
            <person name="Chen I.-M."/>
            <person name="Stamatis D."/>
            <person name="Reddy T."/>
            <person name="O'Malley R."/>
            <person name="Daum C."/>
            <person name="Shapiro N."/>
            <person name="Ivanova N."/>
            <person name="Kyrpides N."/>
            <person name="Woyke T."/>
        </authorList>
    </citation>
    <scope>NUCLEOTIDE SEQUENCE [LARGE SCALE GENOMIC DNA]</scope>
    <source>
        <strain evidence="2">AT2.8</strain>
    </source>
</reference>
<dbReference type="InterPro" id="IPR025234">
    <property type="entry name" value="YjzH-like"/>
</dbReference>
<dbReference type="EMBL" id="JACCBX010000005">
    <property type="protein sequence ID" value="NYE05792.1"/>
    <property type="molecule type" value="Genomic_DNA"/>
</dbReference>
<reference evidence="2" key="2">
    <citation type="submission" date="2020-08" db="EMBL/GenBank/DDBJ databases">
        <title>The Agave Microbiome: Exploring the role of microbial communities in plant adaptations to desert environments.</title>
        <authorList>
            <person name="Partida-Martinez L.P."/>
        </authorList>
    </citation>
    <scope>NUCLEOTIDE SEQUENCE [LARGE SCALE GENOMIC DNA]</scope>
    <source>
        <strain evidence="2">AT2.8</strain>
    </source>
</reference>